<feature type="binding site" evidence="5">
    <location>
        <position position="94"/>
    </location>
    <ligand>
        <name>NAD(+)</name>
        <dbReference type="ChEBI" id="CHEBI:57540"/>
    </ligand>
</feature>
<keyword evidence="3" id="KW-0560">Oxidoreductase</keyword>
<dbReference type="SUPFAM" id="SSF51735">
    <property type="entry name" value="NAD(P)-binding Rossmann-fold domains"/>
    <property type="match status" value="1"/>
</dbReference>
<dbReference type="GO" id="GO:0006635">
    <property type="term" value="P:fatty acid beta-oxidation"/>
    <property type="evidence" value="ECO:0007669"/>
    <property type="project" value="TreeGrafter"/>
</dbReference>
<reference evidence="8 9" key="1">
    <citation type="submission" date="2019-10" db="EMBL/GenBank/DDBJ databases">
        <title>Whole genome shotgun sequence of Acrocarpospora pleiomorpha NBRC 16267.</title>
        <authorList>
            <person name="Ichikawa N."/>
            <person name="Kimura A."/>
            <person name="Kitahashi Y."/>
            <person name="Komaki H."/>
            <person name="Oguchi A."/>
        </authorList>
    </citation>
    <scope>NUCLEOTIDE SEQUENCE [LARGE SCALE GENOMIC DNA]</scope>
    <source>
        <strain evidence="8 9">NBRC 16267</strain>
    </source>
</reference>
<evidence type="ECO:0000256" key="5">
    <source>
        <dbReference type="PIRSR" id="PIRSR000105-2"/>
    </source>
</evidence>
<dbReference type="RefSeq" id="WP_218038067.1">
    <property type="nucleotide sequence ID" value="NZ_BAAAHM010000001.1"/>
</dbReference>
<feature type="domain" description="3-hydroxyacyl-CoA dehydrogenase C-terminal" evidence="6">
    <location>
        <begin position="188"/>
        <end position="284"/>
    </location>
</feature>
<comment type="similarity">
    <text evidence="2">Belongs to the 3-hydroxyacyl-CoA dehydrogenase family.</text>
</comment>
<evidence type="ECO:0000256" key="4">
    <source>
        <dbReference type="PIRSR" id="PIRSR000105-1"/>
    </source>
</evidence>
<evidence type="ECO:0000313" key="8">
    <source>
        <dbReference type="EMBL" id="GES17515.1"/>
    </source>
</evidence>
<evidence type="ECO:0000256" key="2">
    <source>
        <dbReference type="ARBA" id="ARBA00009463"/>
    </source>
</evidence>
<gene>
    <name evidence="8" type="ORF">Aple_004100</name>
</gene>
<dbReference type="InterPro" id="IPR022694">
    <property type="entry name" value="3-OHacyl-CoA_DH"/>
</dbReference>
<dbReference type="Gene3D" id="1.10.1040.10">
    <property type="entry name" value="N-(1-d-carboxylethyl)-l-norvaline Dehydrogenase, domain 2"/>
    <property type="match status" value="1"/>
</dbReference>
<dbReference type="GO" id="GO:0070403">
    <property type="term" value="F:NAD+ binding"/>
    <property type="evidence" value="ECO:0007669"/>
    <property type="project" value="InterPro"/>
</dbReference>
<comment type="pathway">
    <text evidence="1">Lipid metabolism; butanoate metabolism.</text>
</comment>
<dbReference type="PIRSF" id="PIRSF000105">
    <property type="entry name" value="HCDH"/>
    <property type="match status" value="1"/>
</dbReference>
<sequence>MSNKSKTVAVLGAGTMGSGIATVMARAGHRTVLFDVDETNLCRGIDTVHAFFDRSVQLGKLDGSAGQAAKDALVGSTDLTDLAPCDVVVEAVFEDLALKKETFGRLDEIVSESTLFHTNTSTLSVTGIASGSRLPERVVGTHYCNPAPLMKLVEVADGRHTADWAHKATVEFLASLGKTSVVTKDRPGFIVNRFLIPWENSCIAALEAGIASKEAIDEAVLGSLGHPMGPFRLLDIVGLDVHQQVATRLYEQLRDPRFFPPPMVERMVAAGDLGRKTGRGFYDYDDTRLFGSERRAR</sequence>
<dbReference type="PANTHER" id="PTHR48075:SF5">
    <property type="entry name" value="3-HYDROXYBUTYRYL-COA DEHYDROGENASE"/>
    <property type="match status" value="1"/>
</dbReference>
<dbReference type="GO" id="GO:0008691">
    <property type="term" value="F:3-hydroxybutyryl-CoA dehydrogenase activity"/>
    <property type="evidence" value="ECO:0007669"/>
    <property type="project" value="TreeGrafter"/>
</dbReference>
<feature type="binding site" evidence="5">
    <location>
        <position position="99"/>
    </location>
    <ligand>
        <name>NAD(+)</name>
        <dbReference type="ChEBI" id="CHEBI:57540"/>
    </ligand>
</feature>
<evidence type="ECO:0000256" key="1">
    <source>
        <dbReference type="ARBA" id="ARBA00005086"/>
    </source>
</evidence>
<evidence type="ECO:0000259" key="7">
    <source>
        <dbReference type="Pfam" id="PF02737"/>
    </source>
</evidence>
<proteinExistence type="inferred from homology"/>
<feature type="binding site" evidence="5">
    <location>
        <begin position="12"/>
        <end position="17"/>
    </location>
    <ligand>
        <name>NAD(+)</name>
        <dbReference type="ChEBI" id="CHEBI:57540"/>
    </ligand>
</feature>
<keyword evidence="5" id="KW-0520">NAD</keyword>
<feature type="binding site" evidence="5">
    <location>
        <position position="145"/>
    </location>
    <ligand>
        <name>NAD(+)</name>
        <dbReference type="ChEBI" id="CHEBI:57540"/>
    </ligand>
</feature>
<evidence type="ECO:0000259" key="6">
    <source>
        <dbReference type="Pfam" id="PF00725"/>
    </source>
</evidence>
<feature type="domain" description="3-hydroxyacyl-CoA dehydrogenase NAD binding" evidence="7">
    <location>
        <begin position="7"/>
        <end position="185"/>
    </location>
</feature>
<feature type="site" description="Important for catalytic activity" evidence="4">
    <location>
        <position position="142"/>
    </location>
</feature>
<dbReference type="InterPro" id="IPR036291">
    <property type="entry name" value="NAD(P)-bd_dom_sf"/>
</dbReference>
<dbReference type="AlphaFoldDB" id="A0A5M3X754"/>
<dbReference type="InterPro" id="IPR006176">
    <property type="entry name" value="3-OHacyl-CoA_DH_NAD-bd"/>
</dbReference>
<name>A0A5M3X754_9ACTN</name>
<dbReference type="InterPro" id="IPR006108">
    <property type="entry name" value="3HC_DH_C"/>
</dbReference>
<dbReference type="Pfam" id="PF02737">
    <property type="entry name" value="3HCDH_N"/>
    <property type="match status" value="1"/>
</dbReference>
<organism evidence="8 9">
    <name type="scientific">Acrocarpospora pleiomorpha</name>
    <dbReference type="NCBI Taxonomy" id="90975"/>
    <lineage>
        <taxon>Bacteria</taxon>
        <taxon>Bacillati</taxon>
        <taxon>Actinomycetota</taxon>
        <taxon>Actinomycetes</taxon>
        <taxon>Streptosporangiales</taxon>
        <taxon>Streptosporangiaceae</taxon>
        <taxon>Acrocarpospora</taxon>
    </lineage>
</organism>
<feature type="binding site" evidence="5">
    <location>
        <position position="35"/>
    </location>
    <ligand>
        <name>NAD(+)</name>
        <dbReference type="ChEBI" id="CHEBI:57540"/>
    </ligand>
</feature>
<dbReference type="EMBL" id="BLAF01000004">
    <property type="protein sequence ID" value="GES17515.1"/>
    <property type="molecule type" value="Genomic_DNA"/>
</dbReference>
<protein>
    <submittedName>
        <fullName evidence="8">3-hydroxybutyryl-CoA dehydrogenase</fullName>
    </submittedName>
</protein>
<dbReference type="SUPFAM" id="SSF48179">
    <property type="entry name" value="6-phosphogluconate dehydrogenase C-terminal domain-like"/>
    <property type="match status" value="1"/>
</dbReference>
<evidence type="ECO:0000313" key="9">
    <source>
        <dbReference type="Proteomes" id="UP000377595"/>
    </source>
</evidence>
<keyword evidence="9" id="KW-1185">Reference proteome</keyword>
<dbReference type="PANTHER" id="PTHR48075">
    <property type="entry name" value="3-HYDROXYACYL-COA DEHYDROGENASE FAMILY PROTEIN"/>
    <property type="match status" value="1"/>
</dbReference>
<dbReference type="Proteomes" id="UP000377595">
    <property type="component" value="Unassembled WGS sequence"/>
</dbReference>
<dbReference type="FunFam" id="3.40.50.720:FF:000009">
    <property type="entry name" value="Fatty oxidation complex, alpha subunit"/>
    <property type="match status" value="1"/>
</dbReference>
<feature type="binding site" evidence="5">
    <location>
        <position position="276"/>
    </location>
    <ligand>
        <name>NAD(+)</name>
        <dbReference type="ChEBI" id="CHEBI:57540"/>
    </ligand>
</feature>
<dbReference type="InterPro" id="IPR013328">
    <property type="entry name" value="6PGD_dom2"/>
</dbReference>
<feature type="binding site" evidence="5">
    <location>
        <position position="121"/>
    </location>
    <ligand>
        <name>NAD(+)</name>
        <dbReference type="ChEBI" id="CHEBI:57540"/>
    </ligand>
</feature>
<comment type="caution">
    <text evidence="8">The sequence shown here is derived from an EMBL/GenBank/DDBJ whole genome shotgun (WGS) entry which is preliminary data.</text>
</comment>
<evidence type="ECO:0000256" key="3">
    <source>
        <dbReference type="ARBA" id="ARBA00023002"/>
    </source>
</evidence>
<dbReference type="Gene3D" id="3.40.50.720">
    <property type="entry name" value="NAD(P)-binding Rossmann-like Domain"/>
    <property type="match status" value="1"/>
</dbReference>
<accession>A0A5M3X754</accession>
<dbReference type="InterPro" id="IPR008927">
    <property type="entry name" value="6-PGluconate_DH-like_C_sf"/>
</dbReference>
<dbReference type="Pfam" id="PF00725">
    <property type="entry name" value="3HCDH"/>
    <property type="match status" value="1"/>
</dbReference>